<protein>
    <submittedName>
        <fullName evidence="9">TolC family protein</fullName>
    </submittedName>
</protein>
<evidence type="ECO:0000256" key="7">
    <source>
        <dbReference type="ARBA" id="ARBA00023237"/>
    </source>
</evidence>
<organism evidence="9 10">
    <name type="scientific">Paraburkholderia acidisoli</name>
    <dbReference type="NCBI Taxonomy" id="2571748"/>
    <lineage>
        <taxon>Bacteria</taxon>
        <taxon>Pseudomonadati</taxon>
        <taxon>Pseudomonadota</taxon>
        <taxon>Betaproteobacteria</taxon>
        <taxon>Burkholderiales</taxon>
        <taxon>Burkholderiaceae</taxon>
        <taxon>Paraburkholderia</taxon>
    </lineage>
</organism>
<dbReference type="OrthoDB" id="9764652at2"/>
<reference evidence="9 10" key="1">
    <citation type="submission" date="2019-12" db="EMBL/GenBank/DDBJ databases">
        <title>Paraburkholderia acidiphila 7Q-K02 sp. nov and Paraburkholderia acidisoli DHF22 sp. nov., two strains isolated from forest soil.</title>
        <authorList>
            <person name="Gao Z."/>
            <person name="Qiu L."/>
        </authorList>
    </citation>
    <scope>NUCLEOTIDE SEQUENCE [LARGE SCALE GENOMIC DNA]</scope>
    <source>
        <strain evidence="9 10">DHF22</strain>
    </source>
</reference>
<dbReference type="Proteomes" id="UP000433577">
    <property type="component" value="Chromosome 3"/>
</dbReference>
<dbReference type="AlphaFoldDB" id="A0A7Z2GPE0"/>
<dbReference type="GO" id="GO:0015562">
    <property type="term" value="F:efflux transmembrane transporter activity"/>
    <property type="evidence" value="ECO:0007669"/>
    <property type="project" value="InterPro"/>
</dbReference>
<dbReference type="EMBL" id="CP046915">
    <property type="protein sequence ID" value="QGZ65507.1"/>
    <property type="molecule type" value="Genomic_DNA"/>
</dbReference>
<gene>
    <name evidence="9" type="ORF">FAZ98_27565</name>
</gene>
<evidence type="ECO:0000256" key="6">
    <source>
        <dbReference type="ARBA" id="ARBA00023136"/>
    </source>
</evidence>
<keyword evidence="8" id="KW-0175">Coiled coil</keyword>
<dbReference type="Pfam" id="PF02321">
    <property type="entry name" value="OEP"/>
    <property type="match status" value="1"/>
</dbReference>
<evidence type="ECO:0000256" key="8">
    <source>
        <dbReference type="SAM" id="Coils"/>
    </source>
</evidence>
<dbReference type="GO" id="GO:0009279">
    <property type="term" value="C:cell outer membrane"/>
    <property type="evidence" value="ECO:0007669"/>
    <property type="project" value="UniProtKB-SubCell"/>
</dbReference>
<proteinExistence type="inferred from homology"/>
<dbReference type="PROSITE" id="PS51257">
    <property type="entry name" value="PROKAR_LIPOPROTEIN"/>
    <property type="match status" value="1"/>
</dbReference>
<accession>A0A7Z2GPE0</accession>
<evidence type="ECO:0000256" key="2">
    <source>
        <dbReference type="ARBA" id="ARBA00007613"/>
    </source>
</evidence>
<keyword evidence="6" id="KW-0472">Membrane</keyword>
<dbReference type="InterPro" id="IPR003423">
    <property type="entry name" value="OMP_efflux"/>
</dbReference>
<keyword evidence="4" id="KW-1134">Transmembrane beta strand</keyword>
<comment type="similarity">
    <text evidence="2">Belongs to the outer membrane factor (OMF) (TC 1.B.17) family.</text>
</comment>
<dbReference type="PANTHER" id="PTHR30026">
    <property type="entry name" value="OUTER MEMBRANE PROTEIN TOLC"/>
    <property type="match status" value="1"/>
</dbReference>
<feature type="coiled-coil region" evidence="8">
    <location>
        <begin position="233"/>
        <end position="263"/>
    </location>
</feature>
<dbReference type="InterPro" id="IPR051906">
    <property type="entry name" value="TolC-like"/>
</dbReference>
<keyword evidence="3" id="KW-0813">Transport</keyword>
<sequence>MSDFVRRAFRVAPLVVAGALLSGCVTSPPSPLRSDEISKTSAQDIKRLYAEVEPLDHPLTLDEAIARALKYNLDARVRVMEQAMALDQWDVGRYDLLPKVVADAGYTSRNNYLITRSTNSITGEPDLAAPYISSDRISMQEDLGFTWSLLDFGQSYYSGKINSDRVLIAEEHRRKAEYQLIADVRTAFWRAASAQRLQATVQTAIKEAESALSLSRKSQSERLANPLEALRYQRQLLENLRLLEQVNQELSSARIDLASLTRLPLSGDFLIAEPSSEISLWWQTASVDQLESQAIAKNADLRESFYDVRIAQAEAHRGLLKLFPGLSFSYAVHHSNDSYLINNVWNGAGISLSVDMLQGLMRIPAQKRMGEAGVATADAQRLATTMSVLAQVHLARLALSDAYRQYRRADEIWNVDEKIVTEVDHRSAAQVETPLDRVANETSTILSELRRYQAMALVQAAESRLQATLGVNPDIKGASNMSVADLTHQVSASLERWERGEVFDPLPADATVSSTTASQGIVLSQSRLLDKAAPAAAH</sequence>
<evidence type="ECO:0000256" key="5">
    <source>
        <dbReference type="ARBA" id="ARBA00022692"/>
    </source>
</evidence>
<keyword evidence="5" id="KW-0812">Transmembrane</keyword>
<keyword evidence="10" id="KW-1185">Reference proteome</keyword>
<evidence type="ECO:0000256" key="1">
    <source>
        <dbReference type="ARBA" id="ARBA00004442"/>
    </source>
</evidence>
<name>A0A7Z2GPE0_9BURK</name>
<dbReference type="GO" id="GO:0015288">
    <property type="term" value="F:porin activity"/>
    <property type="evidence" value="ECO:0007669"/>
    <property type="project" value="TreeGrafter"/>
</dbReference>
<dbReference type="PANTHER" id="PTHR30026:SF21">
    <property type="entry name" value="SLR1270 PROTEIN"/>
    <property type="match status" value="1"/>
</dbReference>
<evidence type="ECO:0000256" key="4">
    <source>
        <dbReference type="ARBA" id="ARBA00022452"/>
    </source>
</evidence>
<dbReference type="SUPFAM" id="SSF56954">
    <property type="entry name" value="Outer membrane efflux proteins (OEP)"/>
    <property type="match status" value="1"/>
</dbReference>
<dbReference type="GO" id="GO:1990281">
    <property type="term" value="C:efflux pump complex"/>
    <property type="evidence" value="ECO:0007669"/>
    <property type="project" value="TreeGrafter"/>
</dbReference>
<evidence type="ECO:0000313" key="10">
    <source>
        <dbReference type="Proteomes" id="UP000433577"/>
    </source>
</evidence>
<dbReference type="Gene3D" id="1.20.1600.10">
    <property type="entry name" value="Outer membrane efflux proteins (OEP)"/>
    <property type="match status" value="1"/>
</dbReference>
<evidence type="ECO:0000313" key="9">
    <source>
        <dbReference type="EMBL" id="QGZ65507.1"/>
    </source>
</evidence>
<dbReference type="KEGG" id="pacs:FAZ98_27565"/>
<comment type="subcellular location">
    <subcellularLocation>
        <location evidence="1">Cell outer membrane</location>
    </subcellularLocation>
</comment>
<keyword evidence="7" id="KW-0998">Cell outer membrane</keyword>
<evidence type="ECO:0000256" key="3">
    <source>
        <dbReference type="ARBA" id="ARBA00022448"/>
    </source>
</evidence>